<evidence type="ECO:0000313" key="4">
    <source>
        <dbReference type="Proteomes" id="UP000198424"/>
    </source>
</evidence>
<dbReference type="EMBL" id="JPRM01000036">
    <property type="protein sequence ID" value="KFF11191.1"/>
    <property type="molecule type" value="Genomic_DNA"/>
</dbReference>
<proteinExistence type="predicted"/>
<dbReference type="OrthoDB" id="1376297at2"/>
<dbReference type="RefSeq" id="WP_035626227.1">
    <property type="nucleotide sequence ID" value="NZ_JBEWQG010000007.1"/>
</dbReference>
<dbReference type="EMBL" id="MUGY01000002">
    <property type="protein sequence ID" value="OXA97850.1"/>
    <property type="molecule type" value="Genomic_DNA"/>
</dbReference>
<evidence type="ECO:0008006" key="5">
    <source>
        <dbReference type="Google" id="ProtNLM"/>
    </source>
</evidence>
<gene>
    <name evidence="2" type="ORF">B0A62_03060</name>
    <name evidence="1" type="ORF">IW20_19820</name>
</gene>
<dbReference type="STRING" id="991.IW20_19820"/>
<keyword evidence="4" id="KW-1185">Reference proteome</keyword>
<organism evidence="1 3">
    <name type="scientific">Flavobacterium hydatis</name>
    <name type="common">Cytophaga aquatilis</name>
    <dbReference type="NCBI Taxonomy" id="991"/>
    <lineage>
        <taxon>Bacteria</taxon>
        <taxon>Pseudomonadati</taxon>
        <taxon>Bacteroidota</taxon>
        <taxon>Flavobacteriia</taxon>
        <taxon>Flavobacteriales</taxon>
        <taxon>Flavobacteriaceae</taxon>
        <taxon>Flavobacterium</taxon>
    </lineage>
</organism>
<sequence>MKSKLYITGLVLLSVLTYSCSNDDVYETSEVKNENFKTPLQAGSKDELKKRIIDSTAVFFIVKEDPREGDPSNPKPPRR</sequence>
<dbReference type="AlphaFoldDB" id="A0A086A3C7"/>
<name>A0A086A3C7_FLAHY</name>
<dbReference type="PROSITE" id="PS51257">
    <property type="entry name" value="PROKAR_LIPOPROTEIN"/>
    <property type="match status" value="1"/>
</dbReference>
<comment type="caution">
    <text evidence="1">The sequence shown here is derived from an EMBL/GenBank/DDBJ whole genome shotgun (WGS) entry which is preliminary data.</text>
</comment>
<dbReference type="Proteomes" id="UP000028712">
    <property type="component" value="Unassembled WGS sequence"/>
</dbReference>
<evidence type="ECO:0000313" key="1">
    <source>
        <dbReference type="EMBL" id="KFF11191.1"/>
    </source>
</evidence>
<evidence type="ECO:0000313" key="2">
    <source>
        <dbReference type="EMBL" id="OXA97850.1"/>
    </source>
</evidence>
<dbReference type="Proteomes" id="UP000198424">
    <property type="component" value="Unassembled WGS sequence"/>
</dbReference>
<accession>A0A086A3C7</accession>
<evidence type="ECO:0000313" key="3">
    <source>
        <dbReference type="Proteomes" id="UP000028712"/>
    </source>
</evidence>
<protein>
    <recommendedName>
        <fullName evidence="5">Lipoprotein</fullName>
    </recommendedName>
</protein>
<reference evidence="1 3" key="1">
    <citation type="submission" date="2014-07" db="EMBL/GenBank/DDBJ databases">
        <title>Genome of Flavobacterium hydatis DSM 2063.</title>
        <authorList>
            <person name="Pipes S.E."/>
            <person name="Stropko S.J."/>
            <person name="Newman J.D."/>
        </authorList>
    </citation>
    <scope>NUCLEOTIDE SEQUENCE [LARGE SCALE GENOMIC DNA]</scope>
    <source>
        <strain evidence="1 3">DSM 2063</strain>
    </source>
</reference>
<reference evidence="2 4" key="2">
    <citation type="submission" date="2016-11" db="EMBL/GenBank/DDBJ databases">
        <title>Whole genomes of Flavobacteriaceae.</title>
        <authorList>
            <person name="Stine C."/>
            <person name="Li C."/>
            <person name="Tadesse D."/>
        </authorList>
    </citation>
    <scope>NUCLEOTIDE SEQUENCE [LARGE SCALE GENOMIC DNA]</scope>
    <source>
        <strain evidence="2 4">ATCC 29551</strain>
    </source>
</reference>